<proteinExistence type="inferred from homology"/>
<dbReference type="Pfam" id="PF00135">
    <property type="entry name" value="COesterase"/>
    <property type="match status" value="1"/>
</dbReference>
<dbReference type="InterPro" id="IPR050654">
    <property type="entry name" value="AChE-related_enzymes"/>
</dbReference>
<dbReference type="Gene3D" id="3.40.50.1820">
    <property type="entry name" value="alpha/beta hydrolase"/>
    <property type="match status" value="1"/>
</dbReference>
<dbReference type="PROSITE" id="PS51257">
    <property type="entry name" value="PROKAR_LIPOPROTEIN"/>
    <property type="match status" value="1"/>
</dbReference>
<sequence>MRTGFLAAFPSVQRTTAVLVLGACAALAGCGGSDDDAPTVRRTAAGKLQGVDDSARNGTWAWKGVRYAQPPVGALRWRAPLDPAPWTGVRAADSFGPACLQIGRMFGPGANNRFDETIATTMGQPLGSEDCLTLNIWRPATSDSKLPVLLFIHGGSNISGYTADPLYDGAALAKAANAVVVTANYRLGVLGFLNLAQLHVGGSAGDDSGNFALLDNMAALRWLRTNVAAFGGDADNITVSGESAGANNVLAVMTSPMARGLFHKIVALSGGISLAGNLPSGTSPALSPLASWQAQGEAVLLNLLVADGTAADLAAARAYVATRTAAQIADYLRAKDGATVLTTALAKGLNTGNPIPDGTVVPTDPIATIAAGQHVNVPALIGNTRDEGKLFGGLLPLFGLPAGYIVDDATRFLMMARFDPDAATTLTTADIVHAAYLPVATPTTGYDARTGLITKLLFEANSQNLLSTLATQQPQLWQYRFDWAQEAYPWNEVYGAAHAFDLAFLFGNFGPSVVGQVIGGNANRAGRLALSNSMMASLGAFMRTGNPNTAALGATWSPWPSKLLLDATPTALNTRAQ</sequence>
<dbReference type="PANTHER" id="PTHR43918:SF4">
    <property type="entry name" value="CARBOXYLIC ESTER HYDROLASE"/>
    <property type="match status" value="1"/>
</dbReference>
<evidence type="ECO:0000259" key="4">
    <source>
        <dbReference type="Pfam" id="PF00135"/>
    </source>
</evidence>
<feature type="signal peptide" evidence="3">
    <location>
        <begin position="1"/>
        <end position="28"/>
    </location>
</feature>
<dbReference type="InterPro" id="IPR029058">
    <property type="entry name" value="AB_hydrolase_fold"/>
</dbReference>
<accession>A0ABQ3GA63</accession>
<comment type="similarity">
    <text evidence="1 3">Belongs to the type-B carboxylesterase/lipase family.</text>
</comment>
<feature type="domain" description="Carboxylesterase type B" evidence="4">
    <location>
        <begin position="39"/>
        <end position="559"/>
    </location>
</feature>
<dbReference type="EC" id="3.1.1.-" evidence="3"/>
<evidence type="ECO:0000313" key="6">
    <source>
        <dbReference type="Proteomes" id="UP000626210"/>
    </source>
</evidence>
<evidence type="ECO:0000313" key="5">
    <source>
        <dbReference type="EMBL" id="GHC98016.1"/>
    </source>
</evidence>
<comment type="caution">
    <text evidence="5">The sequence shown here is derived from an EMBL/GenBank/DDBJ whole genome shotgun (WGS) entry which is preliminary data.</text>
</comment>
<dbReference type="InterPro" id="IPR002018">
    <property type="entry name" value="CarbesteraseB"/>
</dbReference>
<dbReference type="InterPro" id="IPR019826">
    <property type="entry name" value="Carboxylesterase_B_AS"/>
</dbReference>
<evidence type="ECO:0000256" key="2">
    <source>
        <dbReference type="ARBA" id="ARBA00022801"/>
    </source>
</evidence>
<reference evidence="6" key="1">
    <citation type="journal article" date="2019" name="Int. J. Syst. Evol. Microbiol.">
        <title>The Global Catalogue of Microorganisms (GCM) 10K type strain sequencing project: providing services to taxonomists for standard genome sequencing and annotation.</title>
        <authorList>
            <consortium name="The Broad Institute Genomics Platform"/>
            <consortium name="The Broad Institute Genome Sequencing Center for Infectious Disease"/>
            <person name="Wu L."/>
            <person name="Ma J."/>
        </authorList>
    </citation>
    <scope>NUCLEOTIDE SEQUENCE [LARGE SCALE GENOMIC DNA]</scope>
    <source>
        <strain evidence="6">KCTC 23314</strain>
    </source>
</reference>
<dbReference type="Proteomes" id="UP000626210">
    <property type="component" value="Unassembled WGS sequence"/>
</dbReference>
<dbReference type="PROSITE" id="PS00122">
    <property type="entry name" value="CARBOXYLESTERASE_B_1"/>
    <property type="match status" value="1"/>
</dbReference>
<name>A0ABQ3GA63_9BURK</name>
<keyword evidence="2 3" id="KW-0378">Hydrolase</keyword>
<keyword evidence="3" id="KW-0732">Signal</keyword>
<gene>
    <name evidence="5" type="ORF">GCM10007320_53330</name>
</gene>
<dbReference type="PROSITE" id="PS00941">
    <property type="entry name" value="CARBOXYLESTERASE_B_2"/>
    <property type="match status" value="1"/>
</dbReference>
<dbReference type="PANTHER" id="PTHR43918">
    <property type="entry name" value="ACETYLCHOLINESTERASE"/>
    <property type="match status" value="1"/>
</dbReference>
<dbReference type="SUPFAM" id="SSF53474">
    <property type="entry name" value="alpha/beta-Hydrolases"/>
    <property type="match status" value="1"/>
</dbReference>
<dbReference type="InterPro" id="IPR019819">
    <property type="entry name" value="Carboxylesterase_B_CS"/>
</dbReference>
<dbReference type="RefSeq" id="WP_189689914.1">
    <property type="nucleotide sequence ID" value="NZ_BMYK01000025.1"/>
</dbReference>
<evidence type="ECO:0000256" key="1">
    <source>
        <dbReference type="ARBA" id="ARBA00005964"/>
    </source>
</evidence>
<organism evidence="5 6">
    <name type="scientific">Pseudorhodoferax aquiterrae</name>
    <dbReference type="NCBI Taxonomy" id="747304"/>
    <lineage>
        <taxon>Bacteria</taxon>
        <taxon>Pseudomonadati</taxon>
        <taxon>Pseudomonadota</taxon>
        <taxon>Betaproteobacteria</taxon>
        <taxon>Burkholderiales</taxon>
        <taxon>Comamonadaceae</taxon>
    </lineage>
</organism>
<dbReference type="EMBL" id="BMYK01000025">
    <property type="protein sequence ID" value="GHC98016.1"/>
    <property type="molecule type" value="Genomic_DNA"/>
</dbReference>
<feature type="chain" id="PRO_5044994825" description="Carboxylic ester hydrolase" evidence="3">
    <location>
        <begin position="29"/>
        <end position="577"/>
    </location>
</feature>
<protein>
    <recommendedName>
        <fullName evidence="3">Carboxylic ester hydrolase</fullName>
        <ecNumber evidence="3">3.1.1.-</ecNumber>
    </recommendedName>
</protein>
<keyword evidence="6" id="KW-1185">Reference proteome</keyword>
<evidence type="ECO:0000256" key="3">
    <source>
        <dbReference type="RuleBase" id="RU361235"/>
    </source>
</evidence>